<dbReference type="InterPro" id="IPR053134">
    <property type="entry name" value="RNA-dir_DNA_polymerase"/>
</dbReference>
<evidence type="ECO:0000256" key="1">
    <source>
        <dbReference type="SAM" id="MobiDB-lite"/>
    </source>
</evidence>
<feature type="compositionally biased region" description="Polar residues" evidence="1">
    <location>
        <begin position="223"/>
        <end position="241"/>
    </location>
</feature>
<name>A0AAD8QLF7_LOLMU</name>
<dbReference type="Gene3D" id="3.10.10.10">
    <property type="entry name" value="HIV Type 1 Reverse Transcriptase, subunit A, domain 1"/>
    <property type="match status" value="1"/>
</dbReference>
<dbReference type="AlphaFoldDB" id="A0AAD8QLF7"/>
<reference evidence="3" key="1">
    <citation type="submission" date="2023-07" db="EMBL/GenBank/DDBJ databases">
        <title>A chromosome-level genome assembly of Lolium multiflorum.</title>
        <authorList>
            <person name="Chen Y."/>
            <person name="Copetti D."/>
            <person name="Kolliker R."/>
            <person name="Studer B."/>
        </authorList>
    </citation>
    <scope>NUCLEOTIDE SEQUENCE</scope>
    <source>
        <strain evidence="3">02402/16</strain>
        <tissue evidence="3">Leaf</tissue>
    </source>
</reference>
<dbReference type="Gene3D" id="3.30.70.270">
    <property type="match status" value="1"/>
</dbReference>
<accession>A0AAD8QLF7</accession>
<feature type="region of interest" description="Disordered" evidence="1">
    <location>
        <begin position="202"/>
        <end position="241"/>
    </location>
</feature>
<dbReference type="Proteomes" id="UP001231189">
    <property type="component" value="Unassembled WGS sequence"/>
</dbReference>
<gene>
    <name evidence="3" type="ORF">QYE76_027807</name>
</gene>
<dbReference type="SUPFAM" id="SSF56672">
    <property type="entry name" value="DNA/RNA polymerases"/>
    <property type="match status" value="1"/>
</dbReference>
<organism evidence="3 4">
    <name type="scientific">Lolium multiflorum</name>
    <name type="common">Italian ryegrass</name>
    <name type="synonym">Lolium perenne subsp. multiflorum</name>
    <dbReference type="NCBI Taxonomy" id="4521"/>
    <lineage>
        <taxon>Eukaryota</taxon>
        <taxon>Viridiplantae</taxon>
        <taxon>Streptophyta</taxon>
        <taxon>Embryophyta</taxon>
        <taxon>Tracheophyta</taxon>
        <taxon>Spermatophyta</taxon>
        <taxon>Magnoliopsida</taxon>
        <taxon>Liliopsida</taxon>
        <taxon>Poales</taxon>
        <taxon>Poaceae</taxon>
        <taxon>BOP clade</taxon>
        <taxon>Pooideae</taxon>
        <taxon>Poodae</taxon>
        <taxon>Poeae</taxon>
        <taxon>Poeae Chloroplast Group 2 (Poeae type)</taxon>
        <taxon>Loliodinae</taxon>
        <taxon>Loliinae</taxon>
        <taxon>Lolium</taxon>
    </lineage>
</organism>
<comment type="caution">
    <text evidence="3">The sequence shown here is derived from an EMBL/GenBank/DDBJ whole genome shotgun (WGS) entry which is preliminary data.</text>
</comment>
<protein>
    <recommendedName>
        <fullName evidence="2">Reverse transcriptase domain-containing protein</fullName>
    </recommendedName>
</protein>
<proteinExistence type="predicted"/>
<dbReference type="PANTHER" id="PTHR24559:SF444">
    <property type="entry name" value="REVERSE TRANSCRIPTASE DOMAIN-CONTAINING PROTEIN"/>
    <property type="match status" value="1"/>
</dbReference>
<dbReference type="Pfam" id="PF00078">
    <property type="entry name" value="RVT_1"/>
    <property type="match status" value="1"/>
</dbReference>
<evidence type="ECO:0000259" key="2">
    <source>
        <dbReference type="Pfam" id="PF00078"/>
    </source>
</evidence>
<sequence length="241" mass="26360">MPGVPRELAEHHLHVRPEAKPVKQPLRRFAEERRKAIGEEIARLLAAGFIMEVLHPDWLANPVLVLKKNGSWRMCIDYTSLNKACPKDPFPLPRIDQVIDSTAGCELLSFLDAYSGYHQIPLNPADQIKTSFITPEHPIKVVATAPLAEIIGSKDANGRVAKWALELAAHTIIYEPRTAIKSQILADFFVAGRDAAACATPRTGSCTSTARKMRSSKMRTAKAAQSASHPSSSYTGSDPAD</sequence>
<dbReference type="CDD" id="cd01647">
    <property type="entry name" value="RT_LTR"/>
    <property type="match status" value="1"/>
</dbReference>
<evidence type="ECO:0000313" key="3">
    <source>
        <dbReference type="EMBL" id="KAK1604134.1"/>
    </source>
</evidence>
<dbReference type="InterPro" id="IPR043128">
    <property type="entry name" value="Rev_trsase/Diguanyl_cyclase"/>
</dbReference>
<evidence type="ECO:0000313" key="4">
    <source>
        <dbReference type="Proteomes" id="UP001231189"/>
    </source>
</evidence>
<dbReference type="InterPro" id="IPR000477">
    <property type="entry name" value="RT_dom"/>
</dbReference>
<dbReference type="EMBL" id="JAUUTY010000007">
    <property type="protein sequence ID" value="KAK1604134.1"/>
    <property type="molecule type" value="Genomic_DNA"/>
</dbReference>
<dbReference type="InterPro" id="IPR043502">
    <property type="entry name" value="DNA/RNA_pol_sf"/>
</dbReference>
<feature type="domain" description="Reverse transcriptase" evidence="2">
    <location>
        <begin position="66"/>
        <end position="140"/>
    </location>
</feature>
<keyword evidence="4" id="KW-1185">Reference proteome</keyword>
<dbReference type="PANTHER" id="PTHR24559">
    <property type="entry name" value="TRANSPOSON TY3-I GAG-POL POLYPROTEIN"/>
    <property type="match status" value="1"/>
</dbReference>
<feature type="compositionally biased region" description="Basic residues" evidence="1">
    <location>
        <begin position="211"/>
        <end position="220"/>
    </location>
</feature>